<name>A0A1E7FEZ3_9STRA</name>
<evidence type="ECO:0000256" key="1">
    <source>
        <dbReference type="SAM" id="MobiDB-lite"/>
    </source>
</evidence>
<reference evidence="2 3" key="1">
    <citation type="submission" date="2016-09" db="EMBL/GenBank/DDBJ databases">
        <title>Extensive genetic diversity and differential bi-allelic expression allows diatom success in the polar Southern Ocean.</title>
        <authorList>
            <consortium name="DOE Joint Genome Institute"/>
            <person name="Mock T."/>
            <person name="Otillar R.P."/>
            <person name="Strauss J."/>
            <person name="Dupont C."/>
            <person name="Frickenhaus S."/>
            <person name="Maumus F."/>
            <person name="Mcmullan M."/>
            <person name="Sanges R."/>
            <person name="Schmutz J."/>
            <person name="Toseland A."/>
            <person name="Valas R."/>
            <person name="Veluchamy A."/>
            <person name="Ward B.J."/>
            <person name="Allen A."/>
            <person name="Barry K."/>
            <person name="Falciatore A."/>
            <person name="Ferrante M."/>
            <person name="Fortunato A.E."/>
            <person name="Gloeckner G."/>
            <person name="Gruber A."/>
            <person name="Hipkin R."/>
            <person name="Janech M."/>
            <person name="Kroth P."/>
            <person name="Leese F."/>
            <person name="Lindquist E."/>
            <person name="Lyon B.R."/>
            <person name="Martin J."/>
            <person name="Mayer C."/>
            <person name="Parker M."/>
            <person name="Quesneville H."/>
            <person name="Raymond J."/>
            <person name="Uhlig C."/>
            <person name="Valentin K.U."/>
            <person name="Worden A.Z."/>
            <person name="Armbrust E.V."/>
            <person name="Bowler C."/>
            <person name="Green B."/>
            <person name="Moulton V."/>
            <person name="Van Oosterhout C."/>
            <person name="Grigoriev I."/>
        </authorList>
    </citation>
    <scope>NUCLEOTIDE SEQUENCE [LARGE SCALE GENOMIC DNA]</scope>
    <source>
        <strain evidence="2 3">CCMP1102</strain>
    </source>
</reference>
<dbReference type="InParanoid" id="A0A1E7FEZ3"/>
<organism evidence="2 3">
    <name type="scientific">Fragilariopsis cylindrus CCMP1102</name>
    <dbReference type="NCBI Taxonomy" id="635003"/>
    <lineage>
        <taxon>Eukaryota</taxon>
        <taxon>Sar</taxon>
        <taxon>Stramenopiles</taxon>
        <taxon>Ochrophyta</taxon>
        <taxon>Bacillariophyta</taxon>
        <taxon>Bacillariophyceae</taxon>
        <taxon>Bacillariophycidae</taxon>
        <taxon>Bacillariales</taxon>
        <taxon>Bacillariaceae</taxon>
        <taxon>Fragilariopsis</taxon>
    </lineage>
</organism>
<feature type="region of interest" description="Disordered" evidence="1">
    <location>
        <begin position="159"/>
        <end position="178"/>
    </location>
</feature>
<dbReference type="AlphaFoldDB" id="A0A1E7FEZ3"/>
<accession>A0A1E7FEZ3</accession>
<gene>
    <name evidence="2" type="ORF">FRACYDRAFT_185991</name>
</gene>
<evidence type="ECO:0000313" key="2">
    <source>
        <dbReference type="EMBL" id="OEU16625.1"/>
    </source>
</evidence>
<protein>
    <submittedName>
        <fullName evidence="2">Uncharacterized protein</fullName>
    </submittedName>
</protein>
<sequence length="178" mass="20489">MLPLEKGKKFGASVSFSTIEIKEYPIIAGDNPAVTMGAPITIDWIPFSDEKCTVDDYEERRPYPRSMVELRMLSTYRMQLLRSLGFTREEVRKSIKAANITRNHRKRTNEITALSRVQENLEIMTRAMLNVTIRRRAKKREKLIMNSYLLNKKVIDDSRSSVTTRDTSGSSSILITNQ</sequence>
<feature type="compositionally biased region" description="Low complexity" evidence="1">
    <location>
        <begin position="160"/>
        <end position="172"/>
    </location>
</feature>
<evidence type="ECO:0000313" key="3">
    <source>
        <dbReference type="Proteomes" id="UP000095751"/>
    </source>
</evidence>
<keyword evidence="3" id="KW-1185">Reference proteome</keyword>
<proteinExistence type="predicted"/>
<dbReference type="EMBL" id="KV784358">
    <property type="protein sequence ID" value="OEU16625.1"/>
    <property type="molecule type" value="Genomic_DNA"/>
</dbReference>
<dbReference type="Proteomes" id="UP000095751">
    <property type="component" value="Unassembled WGS sequence"/>
</dbReference>
<dbReference type="OrthoDB" id="46996at2759"/>
<dbReference type="KEGG" id="fcy:FRACYDRAFT_185991"/>